<gene>
    <name evidence="1" type="ORF">BTMF_LOCUS12629</name>
</gene>
<keyword evidence="2" id="KW-1185">Reference proteome</keyword>
<proteinExistence type="predicted"/>
<dbReference type="Proteomes" id="UP000280834">
    <property type="component" value="Unassembled WGS sequence"/>
</dbReference>
<organism evidence="3">
    <name type="scientific">Brugia timori</name>
    <dbReference type="NCBI Taxonomy" id="42155"/>
    <lineage>
        <taxon>Eukaryota</taxon>
        <taxon>Metazoa</taxon>
        <taxon>Ecdysozoa</taxon>
        <taxon>Nematoda</taxon>
        <taxon>Chromadorea</taxon>
        <taxon>Rhabditida</taxon>
        <taxon>Spirurina</taxon>
        <taxon>Spiruromorpha</taxon>
        <taxon>Filarioidea</taxon>
        <taxon>Onchocercidae</taxon>
        <taxon>Brugia</taxon>
    </lineage>
</organism>
<evidence type="ECO:0000313" key="2">
    <source>
        <dbReference type="Proteomes" id="UP000280834"/>
    </source>
</evidence>
<evidence type="ECO:0000313" key="1">
    <source>
        <dbReference type="EMBL" id="VDO43282.1"/>
    </source>
</evidence>
<protein>
    <submittedName>
        <fullName evidence="3">HTH luxR-type domain-containing protein</fullName>
    </submittedName>
</protein>
<reference evidence="1 2" key="2">
    <citation type="submission" date="2018-11" db="EMBL/GenBank/DDBJ databases">
        <authorList>
            <consortium name="Pathogen Informatics"/>
        </authorList>
    </citation>
    <scope>NUCLEOTIDE SEQUENCE [LARGE SCALE GENOMIC DNA]</scope>
</reference>
<sequence length="38" mass="4326">MITERSVFYYAKQLELSLAISGYSRISRTDKACPNPCI</sequence>
<dbReference type="AlphaFoldDB" id="A0A0R3R3P3"/>
<accession>A0A0R3R3P3</accession>
<dbReference type="EMBL" id="UZAG01019329">
    <property type="protein sequence ID" value="VDO43282.1"/>
    <property type="molecule type" value="Genomic_DNA"/>
</dbReference>
<dbReference type="WBParaSite" id="BTMF_0001463301-mRNA-1">
    <property type="protein sequence ID" value="BTMF_0001463301-mRNA-1"/>
    <property type="gene ID" value="BTMF_0001463301"/>
</dbReference>
<evidence type="ECO:0000313" key="3">
    <source>
        <dbReference type="WBParaSite" id="BTMF_0001463301-mRNA-1"/>
    </source>
</evidence>
<name>A0A0R3R3P3_9BILA</name>
<reference evidence="3" key="1">
    <citation type="submission" date="2017-02" db="UniProtKB">
        <authorList>
            <consortium name="WormBaseParasite"/>
        </authorList>
    </citation>
    <scope>IDENTIFICATION</scope>
</reference>